<organism evidence="1 2">
    <name type="scientific">Romanomermis culicivorax</name>
    <name type="common">Nematode worm</name>
    <dbReference type="NCBI Taxonomy" id="13658"/>
    <lineage>
        <taxon>Eukaryota</taxon>
        <taxon>Metazoa</taxon>
        <taxon>Ecdysozoa</taxon>
        <taxon>Nematoda</taxon>
        <taxon>Enoplea</taxon>
        <taxon>Dorylaimia</taxon>
        <taxon>Mermithida</taxon>
        <taxon>Mermithoidea</taxon>
        <taxon>Mermithidae</taxon>
        <taxon>Romanomermis</taxon>
    </lineage>
</organism>
<name>A0A915I8U9_ROMCU</name>
<keyword evidence="1" id="KW-1185">Reference proteome</keyword>
<reference evidence="2" key="1">
    <citation type="submission" date="2022-11" db="UniProtKB">
        <authorList>
            <consortium name="WormBaseParasite"/>
        </authorList>
    </citation>
    <scope>IDENTIFICATION</scope>
</reference>
<evidence type="ECO:0000313" key="2">
    <source>
        <dbReference type="WBParaSite" id="nRc.2.0.1.t10594-RA"/>
    </source>
</evidence>
<accession>A0A915I8U9</accession>
<proteinExistence type="predicted"/>
<dbReference type="WBParaSite" id="nRc.2.0.1.t10594-RA">
    <property type="protein sequence ID" value="nRc.2.0.1.t10594-RA"/>
    <property type="gene ID" value="nRc.2.0.1.g10594"/>
</dbReference>
<dbReference type="Proteomes" id="UP000887565">
    <property type="component" value="Unplaced"/>
</dbReference>
<protein>
    <submittedName>
        <fullName evidence="2">Uncharacterized protein</fullName>
    </submittedName>
</protein>
<dbReference type="AlphaFoldDB" id="A0A915I8U9"/>
<evidence type="ECO:0000313" key="1">
    <source>
        <dbReference type="Proteomes" id="UP000887565"/>
    </source>
</evidence>
<sequence>MHLYSKNSTEEEFRRAARESRIVAQSRRRLRAAILHVAHADRRSPGAGLAISTQSKFSESARASANVGLLDLIKTIIEGILTEKN</sequence>